<protein>
    <recommendedName>
        <fullName evidence="2">DUF6532 domain-containing protein</fullName>
    </recommendedName>
</protein>
<dbReference type="EMBL" id="SGPJ01000204">
    <property type="protein sequence ID" value="THG96882.1"/>
    <property type="molecule type" value="Genomic_DNA"/>
</dbReference>
<organism evidence="3 4">
    <name type="scientific">Hermanssonia centrifuga</name>
    <dbReference type="NCBI Taxonomy" id="98765"/>
    <lineage>
        <taxon>Eukaryota</taxon>
        <taxon>Fungi</taxon>
        <taxon>Dikarya</taxon>
        <taxon>Basidiomycota</taxon>
        <taxon>Agaricomycotina</taxon>
        <taxon>Agaricomycetes</taxon>
        <taxon>Polyporales</taxon>
        <taxon>Meruliaceae</taxon>
        <taxon>Hermanssonia</taxon>
    </lineage>
</organism>
<gene>
    <name evidence="3" type="ORF">EW026_g5040</name>
</gene>
<evidence type="ECO:0000313" key="4">
    <source>
        <dbReference type="Proteomes" id="UP000309038"/>
    </source>
</evidence>
<feature type="region of interest" description="Disordered" evidence="1">
    <location>
        <begin position="1"/>
        <end position="29"/>
    </location>
</feature>
<feature type="region of interest" description="Disordered" evidence="1">
    <location>
        <begin position="222"/>
        <end position="287"/>
    </location>
</feature>
<feature type="compositionally biased region" description="Polar residues" evidence="1">
    <location>
        <begin position="1"/>
        <end position="11"/>
    </location>
</feature>
<feature type="compositionally biased region" description="Low complexity" evidence="1">
    <location>
        <begin position="181"/>
        <end position="197"/>
    </location>
</feature>
<comment type="caution">
    <text evidence="3">The sequence shown here is derived from an EMBL/GenBank/DDBJ whole genome shotgun (WGS) entry which is preliminary data.</text>
</comment>
<dbReference type="InterPro" id="IPR045341">
    <property type="entry name" value="DUF6532"/>
</dbReference>
<feature type="region of interest" description="Disordered" evidence="1">
    <location>
        <begin position="177"/>
        <end position="197"/>
    </location>
</feature>
<feature type="region of interest" description="Disordered" evidence="1">
    <location>
        <begin position="609"/>
        <end position="632"/>
    </location>
</feature>
<keyword evidence="4" id="KW-1185">Reference proteome</keyword>
<feature type="domain" description="DUF6532" evidence="2">
    <location>
        <begin position="386"/>
        <end position="507"/>
    </location>
</feature>
<dbReference type="Proteomes" id="UP000309038">
    <property type="component" value="Unassembled WGS sequence"/>
</dbReference>
<name>A0A4V3XA62_9APHY</name>
<feature type="compositionally biased region" description="Acidic residues" evidence="1">
    <location>
        <begin position="226"/>
        <end position="242"/>
    </location>
</feature>
<feature type="region of interest" description="Disordered" evidence="1">
    <location>
        <begin position="63"/>
        <end position="165"/>
    </location>
</feature>
<dbReference type="AlphaFoldDB" id="A0A4V3XA62"/>
<evidence type="ECO:0000313" key="3">
    <source>
        <dbReference type="EMBL" id="THG96882.1"/>
    </source>
</evidence>
<proteinExistence type="predicted"/>
<dbReference type="Pfam" id="PF20149">
    <property type="entry name" value="DUF6532"/>
    <property type="match status" value="1"/>
</dbReference>
<accession>A0A4V3XA62</accession>
<feature type="compositionally biased region" description="Low complexity" evidence="1">
    <location>
        <begin position="77"/>
        <end position="93"/>
    </location>
</feature>
<evidence type="ECO:0000259" key="2">
    <source>
        <dbReference type="Pfam" id="PF20149"/>
    </source>
</evidence>
<sequence length="632" mass="70416">MPSTRASNANTHPGEVVLKGQRTRRSAAEMKAVREAEVLEKAEKEKAERTREEIIKAIAKLEAEEAQKRRTKVPPSLQGLVVKGKSGVQQGGSSKDKGNGGSTKSPKTPLKRATTSGEDSSPSVKKARTTAAKLTRANVELIRSSENEESPTLQSRGGKGKQMKLSSQVLVPVKTQQTALGTKAASSSSKGPAKAIGGFLQGYDPSKAKAAQKTKISVAKKKILDDPIEDIEMEDFDEEGDEERLSDSDASDKEEEEEERSIIVIGSSDTEGTDGGDEVLTSCPQNNRDRYFISERQSSEVGSPLGVEGDVKPMLRRPTAGKRKWTRFDLPFGVEDHKQYRDDFIRRVVRVMGEHPVTFNQNSVKMESLMQAEWGKTFPDMYFEFERHTPLFDITQQKIWDWRSDIGSLAYDHVGEEFKTTLKDLTEEERAEYVTALLKKGNQLPFIYARTEKMPDGTTELIGAFQGPLILKGLAAHLKEVSLPGEKLLDTVKPVGALALIATAVRVSFCGNILHCIDVVIHEVERAFTASKSGSVNYKHSWFSEYNWGDTSMRYLKAVRQLDDPTWKRIIQRAKQYLPQVGKPSEFATLNTLPEEEVDDYTIVEKRDELWKDPGSDNDEENIEAENMQVEA</sequence>
<reference evidence="3 4" key="1">
    <citation type="submission" date="2019-02" db="EMBL/GenBank/DDBJ databases">
        <title>Genome sequencing of the rare red list fungi Phlebia centrifuga.</title>
        <authorList>
            <person name="Buettner E."/>
            <person name="Kellner H."/>
        </authorList>
    </citation>
    <scope>NUCLEOTIDE SEQUENCE [LARGE SCALE GENOMIC DNA]</scope>
    <source>
        <strain evidence="3 4">DSM 108282</strain>
    </source>
</reference>
<evidence type="ECO:0000256" key="1">
    <source>
        <dbReference type="SAM" id="MobiDB-lite"/>
    </source>
</evidence>
<feature type="compositionally biased region" description="Polar residues" evidence="1">
    <location>
        <begin position="113"/>
        <end position="123"/>
    </location>
</feature>